<dbReference type="Proteomes" id="UP000186303">
    <property type="component" value="Chromosome 5"/>
</dbReference>
<dbReference type="VEuPathDB" id="FungiDB:MSYG_3552"/>
<keyword evidence="1" id="KW-0732">Signal</keyword>
<organism evidence="2 3">
    <name type="scientific">Malassezia sympodialis (strain ATCC 42132)</name>
    <name type="common">Atopic eczema-associated yeast</name>
    <dbReference type="NCBI Taxonomy" id="1230383"/>
    <lineage>
        <taxon>Eukaryota</taxon>
        <taxon>Fungi</taxon>
        <taxon>Dikarya</taxon>
        <taxon>Basidiomycota</taxon>
        <taxon>Ustilaginomycotina</taxon>
        <taxon>Malasseziomycetes</taxon>
        <taxon>Malasseziales</taxon>
        <taxon>Malasseziaceae</taxon>
        <taxon>Malassezia</taxon>
    </lineage>
</organism>
<gene>
    <name evidence="2" type="ORF">MSYG_3552</name>
</gene>
<feature type="signal peptide" evidence="1">
    <location>
        <begin position="1"/>
        <end position="22"/>
    </location>
</feature>
<evidence type="ECO:0000313" key="3">
    <source>
        <dbReference type="Proteomes" id="UP000186303"/>
    </source>
</evidence>
<name>A0A1M8AA26_MALS4</name>
<reference evidence="3" key="1">
    <citation type="journal article" date="2017" name="Nucleic Acids Res.">
        <title>Proteogenomics produces comprehensive and highly accurate protein-coding gene annotation in a complete genome assembly of Malassezia sympodialis.</title>
        <authorList>
            <person name="Zhu Y."/>
            <person name="Engstroem P.G."/>
            <person name="Tellgren-Roth C."/>
            <person name="Baudo C.D."/>
            <person name="Kennell J.C."/>
            <person name="Sun S."/>
            <person name="Billmyre R.B."/>
            <person name="Schroeder M.S."/>
            <person name="Andersson A."/>
            <person name="Holm T."/>
            <person name="Sigurgeirsson B."/>
            <person name="Wu G."/>
            <person name="Sankaranarayanan S.R."/>
            <person name="Siddharthan R."/>
            <person name="Sanyal K."/>
            <person name="Lundeberg J."/>
            <person name="Nystedt B."/>
            <person name="Boekhout T."/>
            <person name="Dawson T.L. Jr."/>
            <person name="Heitman J."/>
            <person name="Scheynius A."/>
            <person name="Lehtioe J."/>
        </authorList>
    </citation>
    <scope>NUCLEOTIDE SEQUENCE [LARGE SCALE GENOMIC DNA]</scope>
    <source>
        <strain evidence="3">ATCC 42132</strain>
    </source>
</reference>
<dbReference type="AlphaFoldDB" id="A0A1M8AA26"/>
<dbReference type="PROSITE" id="PS50231">
    <property type="entry name" value="RICIN_B_LECTIN"/>
    <property type="match status" value="1"/>
</dbReference>
<proteinExistence type="predicted"/>
<sequence length="217" mass="24229">MKSIAFLATLSALAMAGTQAAAAPMQASDMHCHRVQGPKKLSILTTGPRHYESRSGTAIHKSSDGRYLLHDGENSDDRFEFFQCDSPPKGFKATSKNVSRGQVRSEKHPDKCLTVGGVDNRPRYIYGPEFPDHQKLGDFDTKNGVLSLQPCTEDPRLQWWELIPDSNNIFYIGSEGDMVRGKVSSTTQHRVMYNYPVKNAEKAPWGTGYGPYLQLFE</sequence>
<dbReference type="OrthoDB" id="3338260at2759"/>
<accession>A0A1M8AA26</accession>
<dbReference type="EMBL" id="LT671825">
    <property type="protein sequence ID" value="SHO79203.1"/>
    <property type="molecule type" value="Genomic_DNA"/>
</dbReference>
<feature type="chain" id="PRO_5012523178" evidence="1">
    <location>
        <begin position="23"/>
        <end position="217"/>
    </location>
</feature>
<protein>
    <submittedName>
        <fullName evidence="2">Uncharacterized protein</fullName>
    </submittedName>
</protein>
<evidence type="ECO:0000256" key="1">
    <source>
        <dbReference type="SAM" id="SignalP"/>
    </source>
</evidence>
<evidence type="ECO:0000313" key="2">
    <source>
        <dbReference type="EMBL" id="SHO79203.1"/>
    </source>
</evidence>
<keyword evidence="3" id="KW-1185">Reference proteome</keyword>